<protein>
    <submittedName>
        <fullName evidence="1">Uncharacterized protein</fullName>
    </submittedName>
</protein>
<dbReference type="Proteomes" id="UP000245626">
    <property type="component" value="Unassembled WGS sequence"/>
</dbReference>
<gene>
    <name evidence="1" type="ORF">IE53DRAFT_26836</name>
</gene>
<name>A0ACD0P1P9_9BASI</name>
<proteinExistence type="predicted"/>
<reference evidence="1 2" key="1">
    <citation type="journal article" date="2018" name="Mol. Biol. Evol.">
        <title>Broad Genomic Sampling Reveals a Smut Pathogenic Ancestry of the Fungal Clade Ustilaginomycotina.</title>
        <authorList>
            <person name="Kijpornyongpan T."/>
            <person name="Mondo S.J."/>
            <person name="Barry K."/>
            <person name="Sandor L."/>
            <person name="Lee J."/>
            <person name="Lipzen A."/>
            <person name="Pangilinan J."/>
            <person name="LaButti K."/>
            <person name="Hainaut M."/>
            <person name="Henrissat B."/>
            <person name="Grigoriev I.V."/>
            <person name="Spatafora J.W."/>
            <person name="Aime M.C."/>
        </authorList>
    </citation>
    <scope>NUCLEOTIDE SEQUENCE [LARGE SCALE GENOMIC DNA]</scope>
    <source>
        <strain evidence="1 2">SA 807</strain>
    </source>
</reference>
<sequence>MKKWPLHQNAERKHQERKDAKGKKRKNTKWESRMPRSQDLGSAFQVLTNPLDRHSERRKEEEPTTIPSSLEWVERWSSY</sequence>
<evidence type="ECO:0000313" key="1">
    <source>
        <dbReference type="EMBL" id="PWN51977.1"/>
    </source>
</evidence>
<evidence type="ECO:0000313" key="2">
    <source>
        <dbReference type="Proteomes" id="UP000245626"/>
    </source>
</evidence>
<accession>A0ACD0P1P9</accession>
<organism evidence="1 2">
    <name type="scientific">Violaceomyces palustris</name>
    <dbReference type="NCBI Taxonomy" id="1673888"/>
    <lineage>
        <taxon>Eukaryota</taxon>
        <taxon>Fungi</taxon>
        <taxon>Dikarya</taxon>
        <taxon>Basidiomycota</taxon>
        <taxon>Ustilaginomycotina</taxon>
        <taxon>Ustilaginomycetes</taxon>
        <taxon>Violaceomycetales</taxon>
        <taxon>Violaceomycetaceae</taxon>
        <taxon>Violaceomyces</taxon>
    </lineage>
</organism>
<dbReference type="EMBL" id="KZ819804">
    <property type="protein sequence ID" value="PWN51977.1"/>
    <property type="molecule type" value="Genomic_DNA"/>
</dbReference>
<keyword evidence="2" id="KW-1185">Reference proteome</keyword>